<evidence type="ECO:0000256" key="2">
    <source>
        <dbReference type="PIRSR" id="PIRSR018249-2"/>
    </source>
</evidence>
<evidence type="ECO:0000313" key="5">
    <source>
        <dbReference type="EMBL" id="QEW07662.1"/>
    </source>
</evidence>
<feature type="binding site" evidence="2">
    <location>
        <position position="71"/>
    </location>
    <ligand>
        <name>S-adenosyl-L-methionine</name>
        <dbReference type="ChEBI" id="CHEBI:59789"/>
    </ligand>
</feature>
<proteinExistence type="predicted"/>
<feature type="domain" description="23S rRNA (guanine(745)-N(1))-methyltransferase N-terminal" evidence="4">
    <location>
        <begin position="6"/>
        <end position="50"/>
    </location>
</feature>
<organism evidence="5 6">
    <name type="scientific">Nitrincola iocasae</name>
    <dbReference type="NCBI Taxonomy" id="2614693"/>
    <lineage>
        <taxon>Bacteria</taxon>
        <taxon>Pseudomonadati</taxon>
        <taxon>Pseudomonadota</taxon>
        <taxon>Gammaproteobacteria</taxon>
        <taxon>Oceanospirillales</taxon>
        <taxon>Oceanospirillaceae</taxon>
        <taxon>Nitrincola</taxon>
    </lineage>
</organism>
<keyword evidence="2" id="KW-0949">S-adenosyl-L-methionine</keyword>
<keyword evidence="5" id="KW-0489">Methyltransferase</keyword>
<dbReference type="GO" id="GO:0046872">
    <property type="term" value="F:metal ion binding"/>
    <property type="evidence" value="ECO:0007669"/>
    <property type="project" value="UniProtKB-KW"/>
</dbReference>
<gene>
    <name evidence="5" type="ORF">F5I99_14795</name>
</gene>
<dbReference type="EMBL" id="CP044222">
    <property type="protein sequence ID" value="QEW07662.1"/>
    <property type="molecule type" value="Genomic_DNA"/>
</dbReference>
<evidence type="ECO:0000259" key="3">
    <source>
        <dbReference type="Pfam" id="PF13649"/>
    </source>
</evidence>
<reference evidence="5 6" key="1">
    <citation type="submission" date="2019-09" db="EMBL/GenBank/DDBJ databases">
        <title>Nitrincola iocasae sp. nov., a bacterium isolated from the sediment collected at a cold seep field in South China Sea.</title>
        <authorList>
            <person name="Zhang H."/>
            <person name="Wang H."/>
            <person name="Li C."/>
        </authorList>
    </citation>
    <scope>NUCLEOTIDE SEQUENCE [LARGE SCALE GENOMIC DNA]</scope>
    <source>
        <strain evidence="5 6">KXZD1103</strain>
    </source>
</reference>
<dbReference type="KEGG" id="nik:F5I99_14795"/>
<accession>A0A5J6LH77</accession>
<feature type="domain" description="Methyltransferase" evidence="3">
    <location>
        <begin position="94"/>
        <end position="172"/>
    </location>
</feature>
<evidence type="ECO:0000256" key="1">
    <source>
        <dbReference type="PIRSR" id="PIRSR018249-1"/>
    </source>
</evidence>
<dbReference type="InterPro" id="IPR048647">
    <property type="entry name" value="RlmA_N"/>
</dbReference>
<dbReference type="Pfam" id="PF13649">
    <property type="entry name" value="Methyltransf_25"/>
    <property type="match status" value="1"/>
</dbReference>
<name>A0A5J6LH77_9GAMM</name>
<dbReference type="CDD" id="cd02440">
    <property type="entry name" value="AdoMet_MTases"/>
    <property type="match status" value="1"/>
</dbReference>
<dbReference type="PIRSF" id="PIRSF018249">
    <property type="entry name" value="MyrA_prd"/>
    <property type="match status" value="1"/>
</dbReference>
<keyword evidence="1" id="KW-0862">Zinc</keyword>
<protein>
    <submittedName>
        <fullName evidence="5">Methyltransferase domain-containing protein</fullName>
    </submittedName>
</protein>
<keyword evidence="1" id="KW-0479">Metal-binding</keyword>
<dbReference type="Proteomes" id="UP000325606">
    <property type="component" value="Chromosome"/>
</dbReference>
<feature type="binding site" evidence="1">
    <location>
        <position position="25"/>
    </location>
    <ligand>
        <name>Zn(2+)</name>
        <dbReference type="ChEBI" id="CHEBI:29105"/>
    </ligand>
</feature>
<dbReference type="AlphaFoldDB" id="A0A5J6LH77"/>
<dbReference type="InterPro" id="IPR029063">
    <property type="entry name" value="SAM-dependent_MTases_sf"/>
</dbReference>
<feature type="binding site" evidence="2">
    <location>
        <begin position="101"/>
        <end position="102"/>
    </location>
    <ligand>
        <name>S-adenosyl-L-methionine</name>
        <dbReference type="ChEBI" id="CHEBI:59789"/>
    </ligand>
</feature>
<dbReference type="InterPro" id="IPR041698">
    <property type="entry name" value="Methyltransf_25"/>
</dbReference>
<evidence type="ECO:0000313" key="6">
    <source>
        <dbReference type="Proteomes" id="UP000325606"/>
    </source>
</evidence>
<evidence type="ECO:0000259" key="4">
    <source>
        <dbReference type="Pfam" id="PF21302"/>
    </source>
</evidence>
<dbReference type="Gene3D" id="3.40.50.150">
    <property type="entry name" value="Vaccinia Virus protein VP39"/>
    <property type="match status" value="1"/>
</dbReference>
<dbReference type="RefSeq" id="WP_151057309.1">
    <property type="nucleotide sequence ID" value="NZ_CP044222.1"/>
</dbReference>
<keyword evidence="6" id="KW-1185">Reference proteome</keyword>
<dbReference type="GO" id="GO:0008168">
    <property type="term" value="F:methyltransferase activity"/>
    <property type="evidence" value="ECO:0007669"/>
    <property type="project" value="UniProtKB-KW"/>
</dbReference>
<keyword evidence="5" id="KW-0808">Transferase</keyword>
<feature type="binding site" evidence="2">
    <location>
        <position position="192"/>
    </location>
    <ligand>
        <name>S-adenosyl-L-methionine</name>
        <dbReference type="ChEBI" id="CHEBI:59789"/>
    </ligand>
</feature>
<dbReference type="Pfam" id="PF21302">
    <property type="entry name" value="Zn_ribbon_RlmA"/>
    <property type="match status" value="1"/>
</dbReference>
<feature type="binding site" evidence="1">
    <location>
        <position position="29"/>
    </location>
    <ligand>
        <name>Zn(2+)</name>
        <dbReference type="ChEBI" id="CHEBI:29105"/>
    </ligand>
</feature>
<sequence>MISVLRCPVCSDPLQPGADNKQLRCINGHSFDRARQGYWNLLLPQRKRSKAPGDNEAMVQARQRFLDQHHYQPIADAVCAIGLHATDSVDNPVILDLGCGEGYYTDHLCHSFVRAERHASLIGLDISKAAIRQACKRDKRITWLVATGADIPLQPDSVDLATLIFARLLPEPTAQVLNKNGLFLVVWPGPDHLRELRELIYTDVRDSDLNPDAQLHELFEPLSMETLRFRFQISDTAQLADLLVMTPHGQRLNQERREALLKIEQLDIQADIRLSLYKKR</sequence>
<dbReference type="InterPro" id="IPR016718">
    <property type="entry name" value="rRNA_m1G-MeTrfase_A_prd"/>
</dbReference>
<dbReference type="GO" id="GO:0032259">
    <property type="term" value="P:methylation"/>
    <property type="evidence" value="ECO:0007669"/>
    <property type="project" value="UniProtKB-KW"/>
</dbReference>
<dbReference type="SUPFAM" id="SSF53335">
    <property type="entry name" value="S-adenosyl-L-methionine-dependent methyltransferases"/>
    <property type="match status" value="1"/>
</dbReference>